<feature type="compositionally biased region" description="Polar residues" evidence="7">
    <location>
        <begin position="197"/>
        <end position="221"/>
    </location>
</feature>
<feature type="coiled-coil region" evidence="6">
    <location>
        <begin position="970"/>
        <end position="997"/>
    </location>
</feature>
<dbReference type="STRING" id="765440.A0A0C3FTX8"/>
<dbReference type="OrthoDB" id="2162691at2759"/>
<feature type="compositionally biased region" description="Polar residues" evidence="7">
    <location>
        <begin position="32"/>
        <end position="81"/>
    </location>
</feature>
<dbReference type="EMBL" id="KN832995">
    <property type="protein sequence ID" value="KIM82336.1"/>
    <property type="molecule type" value="Genomic_DNA"/>
</dbReference>
<dbReference type="Pfam" id="PF16016">
    <property type="entry name" value="VASt"/>
    <property type="match status" value="1"/>
</dbReference>
<name>A0A0C3FTX8_PILCF</name>
<feature type="compositionally biased region" description="Polar residues" evidence="7">
    <location>
        <begin position="229"/>
        <end position="252"/>
    </location>
</feature>
<feature type="compositionally biased region" description="Polar residues" evidence="7">
    <location>
        <begin position="361"/>
        <end position="379"/>
    </location>
</feature>
<dbReference type="InterPro" id="IPR051482">
    <property type="entry name" value="Cholesterol_transport"/>
</dbReference>
<dbReference type="GO" id="GO:0120015">
    <property type="term" value="F:sterol transfer activity"/>
    <property type="evidence" value="ECO:0007669"/>
    <property type="project" value="TreeGrafter"/>
</dbReference>
<gene>
    <name evidence="10" type="ORF">PILCRDRAFT_820721</name>
</gene>
<dbReference type="GO" id="GO:0140268">
    <property type="term" value="C:endoplasmic reticulum-plasma membrane contact site"/>
    <property type="evidence" value="ECO:0007669"/>
    <property type="project" value="TreeGrafter"/>
</dbReference>
<dbReference type="Gene3D" id="2.30.29.30">
    <property type="entry name" value="Pleckstrin-homology domain (PH domain)/Phosphotyrosine-binding domain (PTB)"/>
    <property type="match status" value="1"/>
</dbReference>
<keyword evidence="4 8" id="KW-1133">Transmembrane helix</keyword>
<evidence type="ECO:0000256" key="1">
    <source>
        <dbReference type="ARBA" id="ARBA00004167"/>
    </source>
</evidence>
<accession>A0A0C3FTX8</accession>
<evidence type="ECO:0000313" key="10">
    <source>
        <dbReference type="EMBL" id="KIM82336.1"/>
    </source>
</evidence>
<evidence type="ECO:0000256" key="4">
    <source>
        <dbReference type="ARBA" id="ARBA00022989"/>
    </source>
</evidence>
<dbReference type="Proteomes" id="UP000054166">
    <property type="component" value="Unassembled WGS sequence"/>
</dbReference>
<feature type="compositionally biased region" description="Polar residues" evidence="7">
    <location>
        <begin position="270"/>
        <end position="279"/>
    </location>
</feature>
<evidence type="ECO:0000256" key="3">
    <source>
        <dbReference type="ARBA" id="ARBA00022692"/>
    </source>
</evidence>
<feature type="compositionally biased region" description="Basic residues" evidence="7">
    <location>
        <begin position="322"/>
        <end position="331"/>
    </location>
</feature>
<dbReference type="InterPro" id="IPR031968">
    <property type="entry name" value="VASt"/>
</dbReference>
<feature type="compositionally biased region" description="Polar residues" evidence="7">
    <location>
        <begin position="170"/>
        <end position="183"/>
    </location>
</feature>
<dbReference type="GO" id="GO:0032366">
    <property type="term" value="P:intracellular sterol transport"/>
    <property type="evidence" value="ECO:0007669"/>
    <property type="project" value="TreeGrafter"/>
</dbReference>
<protein>
    <recommendedName>
        <fullName evidence="9">VASt domain-containing protein</fullName>
    </recommendedName>
</protein>
<feature type="compositionally biased region" description="Polar residues" evidence="7">
    <location>
        <begin position="289"/>
        <end position="303"/>
    </location>
</feature>
<comment type="similarity">
    <text evidence="2">Belongs to the YSP2 family.</text>
</comment>
<dbReference type="HOGENOM" id="CLU_007694_0_0_1"/>
<dbReference type="PANTHER" id="PTHR23319">
    <property type="entry name" value="GRAM DOMAIN CONTAINING 1B, ISOFORM E"/>
    <property type="match status" value="1"/>
</dbReference>
<evidence type="ECO:0000256" key="2">
    <source>
        <dbReference type="ARBA" id="ARBA00006582"/>
    </source>
</evidence>
<dbReference type="GO" id="GO:0005886">
    <property type="term" value="C:plasma membrane"/>
    <property type="evidence" value="ECO:0007669"/>
    <property type="project" value="TreeGrafter"/>
</dbReference>
<feature type="compositionally biased region" description="Low complexity" evidence="7">
    <location>
        <begin position="257"/>
        <end position="269"/>
    </location>
</feature>
<feature type="compositionally biased region" description="Basic and acidic residues" evidence="7">
    <location>
        <begin position="114"/>
        <end position="124"/>
    </location>
</feature>
<dbReference type="PANTHER" id="PTHR23319:SF4">
    <property type="entry name" value="GRAM DOMAIN CONTAINING 1B, ISOFORM E"/>
    <property type="match status" value="1"/>
</dbReference>
<comment type="subcellular location">
    <subcellularLocation>
        <location evidence="1">Membrane</location>
        <topology evidence="1">Single-pass membrane protein</topology>
    </subcellularLocation>
</comment>
<reference evidence="11" key="2">
    <citation type="submission" date="2015-01" db="EMBL/GenBank/DDBJ databases">
        <title>Evolutionary Origins and Diversification of the Mycorrhizal Mutualists.</title>
        <authorList>
            <consortium name="DOE Joint Genome Institute"/>
            <consortium name="Mycorrhizal Genomics Consortium"/>
            <person name="Kohler A."/>
            <person name="Kuo A."/>
            <person name="Nagy L.G."/>
            <person name="Floudas D."/>
            <person name="Copeland A."/>
            <person name="Barry K.W."/>
            <person name="Cichocki N."/>
            <person name="Veneault-Fourrey C."/>
            <person name="LaButti K."/>
            <person name="Lindquist E.A."/>
            <person name="Lipzen A."/>
            <person name="Lundell T."/>
            <person name="Morin E."/>
            <person name="Murat C."/>
            <person name="Riley R."/>
            <person name="Ohm R."/>
            <person name="Sun H."/>
            <person name="Tunlid A."/>
            <person name="Henrissat B."/>
            <person name="Grigoriev I.V."/>
            <person name="Hibbett D.S."/>
            <person name="Martin F."/>
        </authorList>
    </citation>
    <scope>NUCLEOTIDE SEQUENCE [LARGE SCALE GENOMIC DNA]</scope>
    <source>
        <strain evidence="11">F 1598</strain>
    </source>
</reference>
<keyword evidence="11" id="KW-1185">Reference proteome</keyword>
<organism evidence="10 11">
    <name type="scientific">Piloderma croceum (strain F 1598)</name>
    <dbReference type="NCBI Taxonomy" id="765440"/>
    <lineage>
        <taxon>Eukaryota</taxon>
        <taxon>Fungi</taxon>
        <taxon>Dikarya</taxon>
        <taxon>Basidiomycota</taxon>
        <taxon>Agaricomycotina</taxon>
        <taxon>Agaricomycetes</taxon>
        <taxon>Agaricomycetidae</taxon>
        <taxon>Atheliales</taxon>
        <taxon>Atheliaceae</taxon>
        <taxon>Piloderma</taxon>
    </lineage>
</organism>
<dbReference type="Pfam" id="PF02893">
    <property type="entry name" value="GRAM"/>
    <property type="match status" value="1"/>
</dbReference>
<dbReference type="GO" id="GO:0032541">
    <property type="term" value="C:cortical endoplasmic reticulum"/>
    <property type="evidence" value="ECO:0007669"/>
    <property type="project" value="TreeGrafter"/>
</dbReference>
<keyword evidence="5 8" id="KW-0472">Membrane</keyword>
<dbReference type="InterPro" id="IPR011993">
    <property type="entry name" value="PH-like_dom_sf"/>
</dbReference>
<dbReference type="SMART" id="SM00568">
    <property type="entry name" value="GRAM"/>
    <property type="match status" value="1"/>
</dbReference>
<dbReference type="GO" id="GO:0005789">
    <property type="term" value="C:endoplasmic reticulum membrane"/>
    <property type="evidence" value="ECO:0007669"/>
    <property type="project" value="TreeGrafter"/>
</dbReference>
<evidence type="ECO:0000256" key="7">
    <source>
        <dbReference type="SAM" id="MobiDB-lite"/>
    </source>
</evidence>
<feature type="transmembrane region" description="Helical" evidence="8">
    <location>
        <begin position="901"/>
        <end position="920"/>
    </location>
</feature>
<sequence>MAPGFLSKFQKQPARDRSFSFSRSPSPGDKQPAQQPSISSTNLAKQPTSTRNSSKNPSRVHTPDPSDNLSVHTNHSTNPSVTIGVIPPSPTAHSDVSFPKDTGPDDPPPPAKESLQDRRNERKPALSFSFTRPSKETEPIADPLITPTPGKGGNGQSELASPPALARIITPSSSTGNLRQFVQQAEAHSPGTMLFGDNSSGSVQRQASEKSNGSSHGSQGTPAPIAISHSKSATSPTNASSYDTITPTTSYSGGDDSILSSMSPISESPTNIRTFSASPPQTPAFDPISRTQTQQTLNASLLSPGSKDSDSVSIISSNGDKKKSKWRRPSASKKPTGLASAIAASGLAMANPAMAAPQLAHASQIQSPVSTSPPKQNGAQRKHSRHIASASAASVGSTSLEAPRRSRARTGSISNRSDNSEAMYDSGLEGISSDEDDSGSDDELDLREDIPVTGFAVASNKRNADFHELFSNIPEGDYLIEDYGCALQREILIQGRIYISENHICFHANIFGWITDLSIPIYEIISLEKKMTAFVIPNAIQITTRQAKYSFASFLSRDTTYDVIYNIWRLARPDDNMSPGGSIRGSLDNVRSGMDQVRENGSMEGVNGGGGPVGGVPVAGARGAKPSLLKNKVTQCACGKRGEHYSETALETIVPGTPDKIYNLMFASGFIKDFMKGDQKLLEIQISDWAPISVDSKLLTRNMSYIKPLYASLGPKQTKCEIKDETVYCDFEDYVITVTTTRTPDVPSGGVFSVKTRTCIMWASAASTKVVVTTQVEWTGRSFIKGIIEKSAVDGQKVYHADLDRAMRLFIQQHQSEFVPEGIEAIAVAPIEAQTAAGAPTTANLADNMLDDKTREKQRNQRGLQWAYDTFEGAYNVAKQSTSGALELISDAWDQSTSTTILIFLIVILVISNVWTLTMVGRREDVGRRKEMRKTQEKEKWVEGIVTALWEELAVGKPGSLLPPSTSPVSGNWQEEIAKINQTLDAVEDRIRLIRDTLNALD</sequence>
<evidence type="ECO:0000256" key="6">
    <source>
        <dbReference type="SAM" id="Coils"/>
    </source>
</evidence>
<feature type="region of interest" description="Disordered" evidence="7">
    <location>
        <begin position="1"/>
        <end position="338"/>
    </location>
</feature>
<dbReference type="CDD" id="cd13220">
    <property type="entry name" value="PH-GRAM_GRAMDC"/>
    <property type="match status" value="1"/>
</dbReference>
<keyword evidence="6" id="KW-0175">Coiled coil</keyword>
<keyword evidence="3 8" id="KW-0812">Transmembrane</keyword>
<dbReference type="GO" id="GO:0005739">
    <property type="term" value="C:mitochondrion"/>
    <property type="evidence" value="ECO:0007669"/>
    <property type="project" value="TreeGrafter"/>
</dbReference>
<evidence type="ECO:0000313" key="11">
    <source>
        <dbReference type="Proteomes" id="UP000054166"/>
    </source>
</evidence>
<reference evidence="10 11" key="1">
    <citation type="submission" date="2014-04" db="EMBL/GenBank/DDBJ databases">
        <authorList>
            <consortium name="DOE Joint Genome Institute"/>
            <person name="Kuo A."/>
            <person name="Tarkka M."/>
            <person name="Buscot F."/>
            <person name="Kohler A."/>
            <person name="Nagy L.G."/>
            <person name="Floudas D."/>
            <person name="Copeland A."/>
            <person name="Barry K.W."/>
            <person name="Cichocki N."/>
            <person name="Veneault-Fourrey C."/>
            <person name="LaButti K."/>
            <person name="Lindquist E.A."/>
            <person name="Lipzen A."/>
            <person name="Lundell T."/>
            <person name="Morin E."/>
            <person name="Murat C."/>
            <person name="Sun H."/>
            <person name="Tunlid A."/>
            <person name="Henrissat B."/>
            <person name="Grigoriev I.V."/>
            <person name="Hibbett D.S."/>
            <person name="Martin F."/>
            <person name="Nordberg H.P."/>
            <person name="Cantor M.N."/>
            <person name="Hua S.X."/>
        </authorList>
    </citation>
    <scope>NUCLEOTIDE SEQUENCE [LARGE SCALE GENOMIC DNA]</scope>
    <source>
        <strain evidence="10 11">F 1598</strain>
    </source>
</reference>
<feature type="region of interest" description="Disordered" evidence="7">
    <location>
        <begin position="355"/>
        <end position="445"/>
    </location>
</feature>
<feature type="compositionally biased region" description="Acidic residues" evidence="7">
    <location>
        <begin position="432"/>
        <end position="445"/>
    </location>
</feature>
<evidence type="ECO:0000256" key="8">
    <source>
        <dbReference type="SAM" id="Phobius"/>
    </source>
</evidence>
<dbReference type="InterPro" id="IPR004182">
    <property type="entry name" value="GRAM"/>
</dbReference>
<dbReference type="InParanoid" id="A0A0C3FTX8"/>
<dbReference type="AlphaFoldDB" id="A0A0C3FTX8"/>
<evidence type="ECO:0000256" key="5">
    <source>
        <dbReference type="ARBA" id="ARBA00023136"/>
    </source>
</evidence>
<dbReference type="GO" id="GO:0032934">
    <property type="term" value="F:sterol binding"/>
    <property type="evidence" value="ECO:0007669"/>
    <property type="project" value="TreeGrafter"/>
</dbReference>
<evidence type="ECO:0000259" key="9">
    <source>
        <dbReference type="PROSITE" id="PS51778"/>
    </source>
</evidence>
<dbReference type="PROSITE" id="PS51778">
    <property type="entry name" value="VAST"/>
    <property type="match status" value="1"/>
</dbReference>
<proteinExistence type="inferred from homology"/>
<feature type="domain" description="VASt" evidence="9">
    <location>
        <begin position="644"/>
        <end position="815"/>
    </location>
</feature>